<keyword evidence="4 8" id="KW-0812">Transmembrane</keyword>
<feature type="transmembrane region" description="Helical" evidence="8">
    <location>
        <begin position="46"/>
        <end position="64"/>
    </location>
</feature>
<dbReference type="GO" id="GO:0046872">
    <property type="term" value="F:metal ion binding"/>
    <property type="evidence" value="ECO:0007669"/>
    <property type="project" value="UniProtKB-KW"/>
</dbReference>
<dbReference type="GO" id="GO:0016780">
    <property type="term" value="F:phosphotransferase activity, for other substituted phosphate groups"/>
    <property type="evidence" value="ECO:0007669"/>
    <property type="project" value="InterPro"/>
</dbReference>
<keyword evidence="7" id="KW-0460">Magnesium</keyword>
<name>A0A2N5XXV2_9GAMM</name>
<dbReference type="CDD" id="cd06853">
    <property type="entry name" value="GT_WecA_like"/>
    <property type="match status" value="1"/>
</dbReference>
<organism evidence="9 10">
    <name type="scientific">Kineobactrum sediminis</name>
    <dbReference type="NCBI Taxonomy" id="1905677"/>
    <lineage>
        <taxon>Bacteria</taxon>
        <taxon>Pseudomonadati</taxon>
        <taxon>Pseudomonadota</taxon>
        <taxon>Gammaproteobacteria</taxon>
        <taxon>Cellvibrionales</taxon>
        <taxon>Halieaceae</taxon>
        <taxon>Kineobactrum</taxon>
    </lineage>
</organism>
<keyword evidence="5 8" id="KW-1133">Transmembrane helix</keyword>
<dbReference type="GO" id="GO:0009103">
    <property type="term" value="P:lipopolysaccharide biosynthetic process"/>
    <property type="evidence" value="ECO:0007669"/>
    <property type="project" value="TreeGrafter"/>
</dbReference>
<feature type="binding site" evidence="7">
    <location>
        <position position="151"/>
    </location>
    <ligand>
        <name>Mg(2+)</name>
        <dbReference type="ChEBI" id="CHEBI:18420"/>
    </ligand>
</feature>
<evidence type="ECO:0000256" key="8">
    <source>
        <dbReference type="SAM" id="Phobius"/>
    </source>
</evidence>
<feature type="transmembrane region" description="Helical" evidence="8">
    <location>
        <begin position="6"/>
        <end position="26"/>
    </location>
</feature>
<dbReference type="GO" id="GO:0005886">
    <property type="term" value="C:plasma membrane"/>
    <property type="evidence" value="ECO:0007669"/>
    <property type="project" value="UniProtKB-SubCell"/>
</dbReference>
<feature type="transmembrane region" description="Helical" evidence="8">
    <location>
        <begin position="245"/>
        <end position="265"/>
    </location>
</feature>
<feature type="transmembrane region" description="Helical" evidence="8">
    <location>
        <begin position="99"/>
        <end position="117"/>
    </location>
</feature>
<keyword evidence="3" id="KW-0808">Transferase</keyword>
<evidence type="ECO:0000256" key="3">
    <source>
        <dbReference type="ARBA" id="ARBA00022679"/>
    </source>
</evidence>
<feature type="transmembrane region" description="Helical" evidence="8">
    <location>
        <begin position="316"/>
        <end position="334"/>
    </location>
</feature>
<comment type="caution">
    <text evidence="9">The sequence shown here is derived from an EMBL/GenBank/DDBJ whole genome shotgun (WGS) entry which is preliminary data.</text>
</comment>
<dbReference type="EMBL" id="PKLZ01000019">
    <property type="protein sequence ID" value="PLW80976.1"/>
    <property type="molecule type" value="Genomic_DNA"/>
</dbReference>
<proteinExistence type="predicted"/>
<dbReference type="InterPro" id="IPR000715">
    <property type="entry name" value="Glycosyl_transferase_4"/>
</dbReference>
<dbReference type="PANTHER" id="PTHR22926:SF3">
    <property type="entry name" value="UNDECAPRENYL-PHOSPHATE ALPHA-N-ACETYLGLUCOSAMINYL 1-PHOSPHATE TRANSFERASE"/>
    <property type="match status" value="1"/>
</dbReference>
<feature type="transmembrane region" description="Helical" evidence="8">
    <location>
        <begin position="182"/>
        <end position="199"/>
    </location>
</feature>
<gene>
    <name evidence="9" type="ORF">CWI75_17940</name>
</gene>
<evidence type="ECO:0000313" key="10">
    <source>
        <dbReference type="Proteomes" id="UP000234845"/>
    </source>
</evidence>
<reference evidence="10" key="1">
    <citation type="submission" date="2017-11" db="EMBL/GenBank/DDBJ databases">
        <title>The draft genome sequence of Chromatocurvus sp. F02.</title>
        <authorList>
            <person name="Du Z.-J."/>
            <person name="Chang Y.-Q."/>
        </authorList>
    </citation>
    <scope>NUCLEOTIDE SEQUENCE [LARGE SCALE GENOMIC DNA]</scope>
    <source>
        <strain evidence="10">F02</strain>
    </source>
</reference>
<feature type="transmembrane region" description="Helical" evidence="8">
    <location>
        <begin position="123"/>
        <end position="146"/>
    </location>
</feature>
<dbReference type="GO" id="GO:0044038">
    <property type="term" value="P:cell wall macromolecule biosynthetic process"/>
    <property type="evidence" value="ECO:0007669"/>
    <property type="project" value="TreeGrafter"/>
</dbReference>
<evidence type="ECO:0000256" key="6">
    <source>
        <dbReference type="ARBA" id="ARBA00023136"/>
    </source>
</evidence>
<evidence type="ECO:0000313" key="9">
    <source>
        <dbReference type="EMBL" id="PLW80976.1"/>
    </source>
</evidence>
<evidence type="ECO:0008006" key="11">
    <source>
        <dbReference type="Google" id="ProtNLM"/>
    </source>
</evidence>
<protein>
    <recommendedName>
        <fullName evidence="11">Undecaprenyl-phosphate alpha-N-acetylglucosaminyl 1-phosphate transferase</fullName>
    </recommendedName>
</protein>
<evidence type="ECO:0000256" key="5">
    <source>
        <dbReference type="ARBA" id="ARBA00022989"/>
    </source>
</evidence>
<feature type="transmembrane region" description="Helical" evidence="8">
    <location>
        <begin position="70"/>
        <end position="87"/>
    </location>
</feature>
<dbReference type="PANTHER" id="PTHR22926">
    <property type="entry name" value="PHOSPHO-N-ACETYLMURAMOYL-PENTAPEPTIDE-TRANSFERASE"/>
    <property type="match status" value="1"/>
</dbReference>
<dbReference type="GO" id="GO:0071555">
    <property type="term" value="P:cell wall organization"/>
    <property type="evidence" value="ECO:0007669"/>
    <property type="project" value="TreeGrafter"/>
</dbReference>
<comment type="cofactor">
    <cofactor evidence="7">
        <name>Mg(2+)</name>
        <dbReference type="ChEBI" id="CHEBI:18420"/>
    </cofactor>
</comment>
<dbReference type="RefSeq" id="WP_101522905.1">
    <property type="nucleotide sequence ID" value="NZ_PKLZ01000019.1"/>
</dbReference>
<keyword evidence="7" id="KW-0479">Metal-binding</keyword>
<feature type="transmembrane region" description="Helical" evidence="8">
    <location>
        <begin position="158"/>
        <end position="176"/>
    </location>
</feature>
<dbReference type="OrthoDB" id="9783652at2"/>
<feature type="binding site" evidence="7">
    <location>
        <position position="215"/>
    </location>
    <ligand>
        <name>Mg(2+)</name>
        <dbReference type="ChEBI" id="CHEBI:18420"/>
    </ligand>
</feature>
<feature type="transmembrane region" description="Helical" evidence="8">
    <location>
        <begin position="286"/>
        <end position="310"/>
    </location>
</feature>
<accession>A0A2N5XXV2</accession>
<evidence type="ECO:0000256" key="2">
    <source>
        <dbReference type="ARBA" id="ARBA00022475"/>
    </source>
</evidence>
<evidence type="ECO:0000256" key="1">
    <source>
        <dbReference type="ARBA" id="ARBA00004651"/>
    </source>
</evidence>
<evidence type="ECO:0000256" key="7">
    <source>
        <dbReference type="PIRSR" id="PIRSR600715-1"/>
    </source>
</evidence>
<evidence type="ECO:0000256" key="4">
    <source>
        <dbReference type="ARBA" id="ARBA00022692"/>
    </source>
</evidence>
<keyword evidence="2" id="KW-1003">Cell membrane</keyword>
<keyword evidence="10" id="KW-1185">Reference proteome</keyword>
<dbReference type="Pfam" id="PF00953">
    <property type="entry name" value="Glycos_transf_4"/>
    <property type="match status" value="1"/>
</dbReference>
<dbReference type="AlphaFoldDB" id="A0A2N5XXV2"/>
<comment type="subcellular location">
    <subcellularLocation>
        <location evidence="1">Cell membrane</location>
        <topology evidence="1">Multi-pass membrane protein</topology>
    </subcellularLocation>
</comment>
<dbReference type="Proteomes" id="UP000234845">
    <property type="component" value="Unassembled WGS sequence"/>
</dbReference>
<feature type="transmembrane region" description="Helical" evidence="8">
    <location>
        <begin position="211"/>
        <end position="233"/>
    </location>
</feature>
<keyword evidence="6 8" id="KW-0472">Membrane</keyword>
<sequence length="344" mass="36856">MPELYPTAVLIISVSAIVFAYLAAWLAVRVDLVDKPSHRKQHSGHIPLAGGPAIFASLCFAYLAYGLTPFGLTEVALFGVIFLAGLVDDWRDLSANKRLLLHLGCGLLMVLAGNFVLYEVGNLLGFGTISLALLAVPLTALAFAGVANAYNMMDGIDGLASGLVLVPLVALALLALQTGHPVLPTLVYIIIPLLVFLAFNLGPNTPWLPKIFLGDSGSNLLGFMLCALVVYLSQGQDALIQPVTALWLVAVPLMDMLATMLLRVLEGHHPMHPDRRHLHHLLQDRGIAAPAARWIIIGYAGAMAAAGIALMQTAEYIAMMLFISVFIGHCLFALRARKPIMVDA</sequence>